<dbReference type="InterPro" id="IPR003661">
    <property type="entry name" value="HisK_dim/P_dom"/>
</dbReference>
<dbReference type="PROSITE" id="PS50110">
    <property type="entry name" value="RESPONSE_REGULATORY"/>
    <property type="match status" value="1"/>
</dbReference>
<organism evidence="19 20">
    <name type="scientific">Stutzerimonas stutzeri</name>
    <name type="common">Pseudomonas stutzeri</name>
    <dbReference type="NCBI Taxonomy" id="316"/>
    <lineage>
        <taxon>Bacteria</taxon>
        <taxon>Pseudomonadati</taxon>
        <taxon>Pseudomonadota</taxon>
        <taxon>Gammaproteobacteria</taxon>
        <taxon>Pseudomonadales</taxon>
        <taxon>Pseudomonadaceae</taxon>
        <taxon>Stutzerimonas</taxon>
    </lineage>
</organism>
<evidence type="ECO:0000259" key="18">
    <source>
        <dbReference type="PROSITE" id="PS50894"/>
    </source>
</evidence>
<feature type="domain" description="Histidine kinase" evidence="16">
    <location>
        <begin position="490"/>
        <end position="711"/>
    </location>
</feature>
<dbReference type="FunFam" id="3.30.565.10:FF:000010">
    <property type="entry name" value="Sensor histidine kinase RcsC"/>
    <property type="match status" value="1"/>
</dbReference>
<evidence type="ECO:0000256" key="11">
    <source>
        <dbReference type="ARBA" id="ARBA00022989"/>
    </source>
</evidence>
<dbReference type="Gene3D" id="1.10.287.130">
    <property type="match status" value="1"/>
</dbReference>
<accession>A0A023WV90</accession>
<evidence type="ECO:0000256" key="7">
    <source>
        <dbReference type="ARBA" id="ARBA00022679"/>
    </source>
</evidence>
<evidence type="ECO:0000256" key="5">
    <source>
        <dbReference type="ARBA" id="ARBA00022519"/>
    </source>
</evidence>
<dbReference type="Gene3D" id="3.30.565.10">
    <property type="entry name" value="Histidine kinase-like ATPase, C-terminal domain"/>
    <property type="match status" value="1"/>
</dbReference>
<evidence type="ECO:0000256" key="3">
    <source>
        <dbReference type="ARBA" id="ARBA00012438"/>
    </source>
</evidence>
<protein>
    <recommendedName>
        <fullName evidence="3">histidine kinase</fullName>
        <ecNumber evidence="3">2.7.13.3</ecNumber>
    </recommendedName>
</protein>
<evidence type="ECO:0000259" key="16">
    <source>
        <dbReference type="PROSITE" id="PS50109"/>
    </source>
</evidence>
<dbReference type="SUPFAM" id="SSF55874">
    <property type="entry name" value="ATPase domain of HSP90 chaperone/DNA topoisomerase II/histidine kinase"/>
    <property type="match status" value="1"/>
</dbReference>
<evidence type="ECO:0000256" key="15">
    <source>
        <dbReference type="PROSITE-ProRule" id="PRU00169"/>
    </source>
</evidence>
<evidence type="ECO:0000313" key="20">
    <source>
        <dbReference type="Proteomes" id="UP000025238"/>
    </source>
</evidence>
<dbReference type="SMART" id="SM00448">
    <property type="entry name" value="REC"/>
    <property type="match status" value="1"/>
</dbReference>
<dbReference type="PROSITE" id="PS50109">
    <property type="entry name" value="HIS_KIN"/>
    <property type="match status" value="1"/>
</dbReference>
<keyword evidence="7" id="KW-0808">Transferase</keyword>
<dbReference type="OrthoDB" id="9797243at2"/>
<dbReference type="PRINTS" id="PR00344">
    <property type="entry name" value="BCTRLSENSOR"/>
</dbReference>
<dbReference type="SUPFAM" id="SSF52172">
    <property type="entry name" value="CheY-like"/>
    <property type="match status" value="1"/>
</dbReference>
<keyword evidence="13" id="KW-0472">Membrane</keyword>
<dbReference type="EMBL" id="CP007509">
    <property type="protein sequence ID" value="AHY43635.1"/>
    <property type="molecule type" value="Genomic_DNA"/>
</dbReference>
<keyword evidence="10" id="KW-0547">Nucleotide-binding</keyword>
<keyword evidence="11" id="KW-1133">Transmembrane helix</keyword>
<gene>
    <name evidence="19" type="ORF">UIB01_14565</name>
</gene>
<keyword evidence="12" id="KW-0902">Two-component regulatory system</keyword>
<keyword evidence="5" id="KW-0997">Cell inner membrane</keyword>
<dbReference type="AlphaFoldDB" id="A0A023WV90"/>
<dbReference type="PATRIC" id="fig|316.97.peg.2913"/>
<dbReference type="SMART" id="SM00388">
    <property type="entry name" value="HisKA"/>
    <property type="match status" value="1"/>
</dbReference>
<dbReference type="Proteomes" id="UP000025238">
    <property type="component" value="Chromosome"/>
</dbReference>
<name>A0A023WV90_STUST</name>
<feature type="modified residue" description="4-aspartylphosphate" evidence="15">
    <location>
        <position position="784"/>
    </location>
</feature>
<keyword evidence="9 19" id="KW-0418">Kinase</keyword>
<evidence type="ECO:0000313" key="19">
    <source>
        <dbReference type="EMBL" id="AHY43635.1"/>
    </source>
</evidence>
<dbReference type="KEGG" id="pstu:UIB01_14565"/>
<dbReference type="GO" id="GO:0000155">
    <property type="term" value="F:phosphorelay sensor kinase activity"/>
    <property type="evidence" value="ECO:0007669"/>
    <property type="project" value="InterPro"/>
</dbReference>
<evidence type="ECO:0000256" key="1">
    <source>
        <dbReference type="ARBA" id="ARBA00000085"/>
    </source>
</evidence>
<dbReference type="Pfam" id="PF01627">
    <property type="entry name" value="Hpt"/>
    <property type="match status" value="1"/>
</dbReference>
<sequence>MTRFSRLLTPIGACLLLVLLTIAGLQTVRSKVAANNAAQFDARMKVIKDLLQYWQHRHLIAVRGLAELHDVQAWVVRRLENPGASVDHYLAEHLRPLYLGQGYAGHVLFDGDLRVISDSNLTHRRSFALPELASDTLLRSQREGGAISRPFPAPVALLNPDQVFPAGTLMQMACGRIGIERSAAARPPVLCLRLALDNELGPLLTRLEGPQTRVFAVDGEGTRLTSASRPSDAWRLSPGLSFGPGHDSASYSEGYRDRNGVLVAGAALWLDELDLGLVVEHDLLPLYEAYRLGRNLILTLCALAVVLVVYLTLRTWRDRQHLAERESLYRQVLDHLPLMVRIRDPEGCVKLENEAVRGSDVESWGRLDLRGSGRSSELPPLSQLVWEAQRETLLSGTLQERQFISRGTDQHQVDFRAYRLIAFPILDNKGGLRALGSLAIEETEQARDRLALSELAADLERQVYERTAELVAAKDQAEAGAQAKANFLANMSHEIRSPLNAVVGLAHLARRSNRDAKVDGYLDKILKSAEHLQEVVGDILDFSKIEAGEMQIEQVAFSLQRLVESVVDIVWERASSKQLRLIVDIDPRLPGQFYGDPLRIAQVLINLMDNAIKFTERGSISLRVRLNELHGRCCDLCFEVQDSGIGIPAERLDEMFKPFQQMDDSIARRYGGTGLGLAICAELATLLGGNLIARSQPNIGSLFAFVVKLELAPGAYDGAEPDHATDSFSLRGRRVLLVDDDPLNREVACEQLMSFGLEVSTAINGADALQQVASDPGLELVLLDVQMPVMDGLEVVRRLRWNNPDIPVIALTASNLAGDRQRCLQSGMSDYLAKPIHPRHLEALLERWLCRSTQPLPEIRAEQEKELLPTIEGLDQRSALERLLNNHDLYRSLLKRFVDDHSDFAERLHISLMQGRIEEANDSLHRFKSLAATLGAVRLQKLSIDLEVHLLNGDRWTGAYERFVTEFQRLLREVASALALSGN</sequence>
<evidence type="ECO:0000256" key="8">
    <source>
        <dbReference type="ARBA" id="ARBA00022692"/>
    </source>
</evidence>
<dbReference type="InterPro" id="IPR036097">
    <property type="entry name" value="HisK_dim/P_sf"/>
</dbReference>
<evidence type="ECO:0000256" key="12">
    <source>
        <dbReference type="ARBA" id="ARBA00023012"/>
    </source>
</evidence>
<feature type="modified residue" description="Phosphohistidine" evidence="14">
    <location>
        <position position="925"/>
    </location>
</feature>
<evidence type="ECO:0000256" key="13">
    <source>
        <dbReference type="ARBA" id="ARBA00023136"/>
    </source>
</evidence>
<dbReference type="CDD" id="cd16922">
    <property type="entry name" value="HATPase_EvgS-ArcB-TorS-like"/>
    <property type="match status" value="1"/>
</dbReference>
<feature type="domain" description="HPt" evidence="18">
    <location>
        <begin position="886"/>
        <end position="983"/>
    </location>
</feature>
<dbReference type="PANTHER" id="PTHR43047">
    <property type="entry name" value="TWO-COMPONENT HISTIDINE PROTEIN KINASE"/>
    <property type="match status" value="1"/>
</dbReference>
<keyword evidence="10" id="KW-0067">ATP-binding</keyword>
<evidence type="ECO:0000256" key="6">
    <source>
        <dbReference type="ARBA" id="ARBA00022553"/>
    </source>
</evidence>
<dbReference type="Gene3D" id="3.30.450.20">
    <property type="entry name" value="PAS domain"/>
    <property type="match status" value="1"/>
</dbReference>
<proteinExistence type="predicted"/>
<dbReference type="InterPro" id="IPR004358">
    <property type="entry name" value="Sig_transdc_His_kin-like_C"/>
</dbReference>
<evidence type="ECO:0000256" key="9">
    <source>
        <dbReference type="ARBA" id="ARBA00022777"/>
    </source>
</evidence>
<keyword evidence="8" id="KW-0812">Transmembrane</keyword>
<dbReference type="InterPro" id="IPR036890">
    <property type="entry name" value="HATPase_C_sf"/>
</dbReference>
<dbReference type="CDD" id="cd00082">
    <property type="entry name" value="HisKA"/>
    <property type="match status" value="1"/>
</dbReference>
<dbReference type="InterPro" id="IPR036641">
    <property type="entry name" value="HPT_dom_sf"/>
</dbReference>
<dbReference type="InterPro" id="IPR005467">
    <property type="entry name" value="His_kinase_dom"/>
</dbReference>
<dbReference type="Pfam" id="PF00512">
    <property type="entry name" value="HisKA"/>
    <property type="match status" value="1"/>
</dbReference>
<comment type="catalytic activity">
    <reaction evidence="1">
        <text>ATP + protein L-histidine = ADP + protein N-phospho-L-histidine.</text>
        <dbReference type="EC" id="2.7.13.3"/>
    </reaction>
</comment>
<dbReference type="PROSITE" id="PS50894">
    <property type="entry name" value="HPT"/>
    <property type="match status" value="1"/>
</dbReference>
<dbReference type="GO" id="GO:0005886">
    <property type="term" value="C:plasma membrane"/>
    <property type="evidence" value="ECO:0007669"/>
    <property type="project" value="UniProtKB-SubCell"/>
</dbReference>
<dbReference type="InterPro" id="IPR008207">
    <property type="entry name" value="Sig_transdc_His_kin_Hpt_dom"/>
</dbReference>
<reference evidence="19 20" key="1">
    <citation type="submission" date="2014-03" db="EMBL/GenBank/DDBJ databases">
        <title>Complete genome sequence of Pseudomonas stutzeri 19SMN4.</title>
        <authorList>
            <person name="Brunet-Galmes I."/>
            <person name="Nogales B."/>
            <person name="Busquets A."/>
            <person name="Pena A."/>
            <person name="Gomila M."/>
            <person name="Garcia-Valdes E."/>
            <person name="Lalucat J."/>
            <person name="Bennasar A."/>
            <person name="Bosch R."/>
        </authorList>
    </citation>
    <scope>NUCLEOTIDE SEQUENCE [LARGE SCALE GENOMIC DNA]</scope>
    <source>
        <strain evidence="19 20">19SMN4</strain>
    </source>
</reference>
<dbReference type="Gene3D" id="3.40.50.2300">
    <property type="match status" value="1"/>
</dbReference>
<dbReference type="Pfam" id="PF02518">
    <property type="entry name" value="HATPase_c"/>
    <property type="match status" value="1"/>
</dbReference>
<evidence type="ECO:0000256" key="2">
    <source>
        <dbReference type="ARBA" id="ARBA00004429"/>
    </source>
</evidence>
<evidence type="ECO:0000259" key="17">
    <source>
        <dbReference type="PROSITE" id="PS50110"/>
    </source>
</evidence>
<dbReference type="SUPFAM" id="SSF47384">
    <property type="entry name" value="Homodimeric domain of signal transducing histidine kinase"/>
    <property type="match status" value="1"/>
</dbReference>
<comment type="subcellular location">
    <subcellularLocation>
        <location evidence="2">Cell inner membrane</location>
        <topology evidence="2">Multi-pass membrane protein</topology>
    </subcellularLocation>
</comment>
<keyword evidence="4" id="KW-1003">Cell membrane</keyword>
<evidence type="ECO:0000256" key="14">
    <source>
        <dbReference type="PROSITE-ProRule" id="PRU00110"/>
    </source>
</evidence>
<dbReference type="EC" id="2.7.13.3" evidence="3"/>
<feature type="domain" description="Response regulatory" evidence="17">
    <location>
        <begin position="734"/>
        <end position="849"/>
    </location>
</feature>
<dbReference type="InterPro" id="IPR003594">
    <property type="entry name" value="HATPase_dom"/>
</dbReference>
<dbReference type="SMART" id="SM00387">
    <property type="entry name" value="HATPase_c"/>
    <property type="match status" value="1"/>
</dbReference>
<dbReference type="CDD" id="cd17546">
    <property type="entry name" value="REC_hyHK_CKI1_RcsC-like"/>
    <property type="match status" value="1"/>
</dbReference>
<evidence type="ECO:0000256" key="10">
    <source>
        <dbReference type="ARBA" id="ARBA00022840"/>
    </source>
</evidence>
<keyword evidence="6 15" id="KW-0597">Phosphoprotein</keyword>
<dbReference type="SUPFAM" id="SSF47226">
    <property type="entry name" value="Histidine-containing phosphotransfer domain, HPT domain"/>
    <property type="match status" value="1"/>
</dbReference>
<dbReference type="InterPro" id="IPR011006">
    <property type="entry name" value="CheY-like_superfamily"/>
</dbReference>
<evidence type="ECO:0000256" key="4">
    <source>
        <dbReference type="ARBA" id="ARBA00022475"/>
    </source>
</evidence>
<dbReference type="Gene3D" id="1.20.120.160">
    <property type="entry name" value="HPT domain"/>
    <property type="match status" value="1"/>
</dbReference>
<dbReference type="Pfam" id="PF00072">
    <property type="entry name" value="Response_reg"/>
    <property type="match status" value="1"/>
</dbReference>
<dbReference type="InterPro" id="IPR001789">
    <property type="entry name" value="Sig_transdc_resp-reg_receiver"/>
</dbReference>